<dbReference type="NCBIfam" id="TIGR04056">
    <property type="entry name" value="OMP_RagA_SusC"/>
    <property type="match status" value="1"/>
</dbReference>
<dbReference type="InterPro" id="IPR023996">
    <property type="entry name" value="TonB-dep_OMP_SusC/RagA"/>
</dbReference>
<dbReference type="Pfam" id="PF07715">
    <property type="entry name" value="Plug"/>
    <property type="match status" value="1"/>
</dbReference>
<gene>
    <name evidence="13" type="ORF">ERS852429_01297</name>
    <name evidence="14" type="ORF">GKD67_09695</name>
</gene>
<dbReference type="Proteomes" id="UP000461276">
    <property type="component" value="Unassembled WGS sequence"/>
</dbReference>
<evidence type="ECO:0000256" key="4">
    <source>
        <dbReference type="ARBA" id="ARBA00022692"/>
    </source>
</evidence>
<evidence type="ECO:0000256" key="1">
    <source>
        <dbReference type="ARBA" id="ARBA00004571"/>
    </source>
</evidence>
<evidence type="ECO:0000256" key="3">
    <source>
        <dbReference type="ARBA" id="ARBA00022452"/>
    </source>
</evidence>
<evidence type="ECO:0000256" key="7">
    <source>
        <dbReference type="ARBA" id="ARBA00023237"/>
    </source>
</evidence>
<comment type="subcellular location">
    <subcellularLocation>
        <location evidence="1 8">Cell outer membrane</location>
        <topology evidence="1 8">Multi-pass membrane protein</topology>
    </subcellularLocation>
</comment>
<feature type="domain" description="TonB-dependent receptor plug" evidence="12">
    <location>
        <begin position="146"/>
        <end position="253"/>
    </location>
</feature>
<evidence type="ECO:0000256" key="6">
    <source>
        <dbReference type="ARBA" id="ARBA00023136"/>
    </source>
</evidence>
<evidence type="ECO:0000256" key="8">
    <source>
        <dbReference type="PROSITE-ProRule" id="PRU01360"/>
    </source>
</evidence>
<evidence type="ECO:0000259" key="11">
    <source>
        <dbReference type="Pfam" id="PF00593"/>
    </source>
</evidence>
<dbReference type="Pfam" id="PF00593">
    <property type="entry name" value="TonB_dep_Rec_b-barrel"/>
    <property type="match status" value="1"/>
</dbReference>
<feature type="chain" id="PRO_5036007595" evidence="10">
    <location>
        <begin position="40"/>
        <end position="1089"/>
    </location>
</feature>
<accession>A0A173SYM6</accession>
<organism evidence="13 15">
    <name type="scientific">Parabacteroides distasonis</name>
    <dbReference type="NCBI Taxonomy" id="823"/>
    <lineage>
        <taxon>Bacteria</taxon>
        <taxon>Pseudomonadati</taxon>
        <taxon>Bacteroidota</taxon>
        <taxon>Bacteroidia</taxon>
        <taxon>Bacteroidales</taxon>
        <taxon>Tannerellaceae</taxon>
        <taxon>Parabacteroides</taxon>
    </lineage>
</organism>
<dbReference type="SUPFAM" id="SSF49464">
    <property type="entry name" value="Carboxypeptidase regulatory domain-like"/>
    <property type="match status" value="1"/>
</dbReference>
<feature type="signal peptide" evidence="10">
    <location>
        <begin position="1"/>
        <end position="39"/>
    </location>
</feature>
<keyword evidence="4 8" id="KW-0812">Transmembrane</keyword>
<reference evidence="14 16" key="2">
    <citation type="journal article" date="2019" name="Nat. Med.">
        <title>A library of human gut bacterial isolates paired with longitudinal multiomics data enables mechanistic microbiome research.</title>
        <authorList>
            <person name="Poyet M."/>
            <person name="Groussin M."/>
            <person name="Gibbons S.M."/>
            <person name="Avila-Pacheco J."/>
            <person name="Jiang X."/>
            <person name="Kearney S.M."/>
            <person name="Perrotta A.R."/>
            <person name="Berdy B."/>
            <person name="Zhao S."/>
            <person name="Lieberman T.D."/>
            <person name="Swanson P.K."/>
            <person name="Smith M."/>
            <person name="Roesemann S."/>
            <person name="Alexander J.E."/>
            <person name="Rich S.A."/>
            <person name="Livny J."/>
            <person name="Vlamakis H."/>
            <person name="Clish C."/>
            <person name="Bullock K."/>
            <person name="Deik A."/>
            <person name="Scott J."/>
            <person name="Pierce K.A."/>
            <person name="Xavier R.J."/>
            <person name="Alm E.J."/>
        </authorList>
    </citation>
    <scope>NUCLEOTIDE SEQUENCE [LARGE SCALE GENOMIC DNA]</scope>
    <source>
        <strain evidence="14 16">BIOML-A9</strain>
    </source>
</reference>
<dbReference type="Proteomes" id="UP000095591">
    <property type="component" value="Unassembled WGS sequence"/>
</dbReference>
<evidence type="ECO:0000256" key="2">
    <source>
        <dbReference type="ARBA" id="ARBA00022448"/>
    </source>
</evidence>
<keyword evidence="2 8" id="KW-0813">Transport</keyword>
<dbReference type="Gene3D" id="2.40.170.20">
    <property type="entry name" value="TonB-dependent receptor, beta-barrel domain"/>
    <property type="match status" value="1"/>
</dbReference>
<dbReference type="InterPro" id="IPR037066">
    <property type="entry name" value="Plug_dom_sf"/>
</dbReference>
<evidence type="ECO:0000313" key="16">
    <source>
        <dbReference type="Proteomes" id="UP000461276"/>
    </source>
</evidence>
<evidence type="ECO:0000259" key="12">
    <source>
        <dbReference type="Pfam" id="PF07715"/>
    </source>
</evidence>
<comment type="similarity">
    <text evidence="8 9">Belongs to the TonB-dependent receptor family.</text>
</comment>
<dbReference type="AlphaFoldDB" id="A0A173SYM6"/>
<evidence type="ECO:0000256" key="10">
    <source>
        <dbReference type="SAM" id="SignalP"/>
    </source>
</evidence>
<dbReference type="Gene3D" id="2.170.130.10">
    <property type="entry name" value="TonB-dependent receptor, plug domain"/>
    <property type="match status" value="1"/>
</dbReference>
<dbReference type="InterPro" id="IPR000531">
    <property type="entry name" value="Beta-barrel_TonB"/>
</dbReference>
<dbReference type="EMBL" id="WKMY01000005">
    <property type="protein sequence ID" value="MRY93494.1"/>
    <property type="molecule type" value="Genomic_DNA"/>
</dbReference>
<keyword evidence="5 9" id="KW-0798">TonB box</keyword>
<dbReference type="InterPro" id="IPR039426">
    <property type="entry name" value="TonB-dep_rcpt-like"/>
</dbReference>
<dbReference type="InterPro" id="IPR008969">
    <property type="entry name" value="CarboxyPept-like_regulatory"/>
</dbReference>
<dbReference type="NCBIfam" id="TIGR04057">
    <property type="entry name" value="SusC_RagA_signa"/>
    <property type="match status" value="1"/>
</dbReference>
<keyword evidence="6 8" id="KW-0472">Membrane</keyword>
<keyword evidence="10" id="KW-0732">Signal</keyword>
<protein>
    <submittedName>
        <fullName evidence="13">Outer membrane cobalamin receptor protein</fullName>
    </submittedName>
    <submittedName>
        <fullName evidence="14">SusC/RagA family TonB-linked outer membrane protein</fullName>
    </submittedName>
</protein>
<evidence type="ECO:0000313" key="13">
    <source>
        <dbReference type="EMBL" id="CUM95804.1"/>
    </source>
</evidence>
<evidence type="ECO:0000313" key="14">
    <source>
        <dbReference type="EMBL" id="MRY93494.1"/>
    </source>
</evidence>
<name>A0A173SYM6_PARDI</name>
<proteinExistence type="inferred from homology"/>
<feature type="domain" description="TonB-dependent receptor-like beta-barrel" evidence="11">
    <location>
        <begin position="491"/>
        <end position="852"/>
    </location>
</feature>
<keyword evidence="13" id="KW-0675">Receptor</keyword>
<reference evidence="13 15" key="1">
    <citation type="submission" date="2015-09" db="EMBL/GenBank/DDBJ databases">
        <authorList>
            <consortium name="Pathogen Informatics"/>
        </authorList>
    </citation>
    <scope>NUCLEOTIDE SEQUENCE [LARGE SCALE GENOMIC DNA]</scope>
    <source>
        <strain evidence="13 15">2789STDY5608872</strain>
    </source>
</reference>
<sequence>MNLFDNMHGLKGCIRCLTFKNVLLAHFLLAFSVAGSVSAEALPTSYLNGIEQQSRKVAGRVLQRVDNEPVIGANIVVTGTTIGTITDVEGRFSLDNLPANARTLTVSFVGMTSQTLPIKSEMMILLEDDSETLDEVMVVAYGTAKKSTFTGSASLLKSEKIEARPVTSATSALLGSTPGVQVASASGQPGSDSDIYIRGLGSISATNTPLIILNGMPYDQSISSINPSDIESMSVLKDASSAALYGARGGNGVILITTKTGSKDRMSVNVKINQGFTNRQSQDYERLGVNDYLKVYWESARNQLISGGASPEQAGMAAAQNLISGTLGFNPFNVPDDQVVDANGVLNPNATFMWADDTDWEDAIQRTGSRTDIGVSVSGGNNKSDYYLSAGYLTEGGYIIGSKFDRYTLNTNVNSQITSFLKIGGTLSGNISKAEGQQSQASGNNNNPFRFTRYIGPIYPIHVHDPRTKEYVLDANGNKVYDFGQAYTIEEGVEAPSRAYISGNNPAIELQNISNGYKRNQLNAKLYAEIRFLNDFKFTVNGAVGTSSRLGHSASIYYPEKTEVGSSTKTVSFETTWTFNQLLSYTKNFGNHHVDVLLGHESYDYEYNYLKGSMQNQTIHNGNFEFSNYSVPDEQDSYTNTYKTEGFLARANYDYNSRYFLSASVRRDGSSRFYKDSRWGTFFSVGAGWRIDEERFMEDLDFIDLLKLRVAYGEVGNDAIGSYYAWQAAYEQAMNGLEAGYIQQRVVRNKDLQWEVSRNGDVALEFELFKSRLSGSVEYFDRRSSNLLFSIPQAPDTGTTSAYKNAGTMYNRGVEVDLNGRIIQTKDWTWSVGINATWLKNRITSLPVEPYNSGVHRVEEGHSRYEFYLRQWAGVDPATGNSIYVPDPELTVESVDLVEVDGKTYTTNVNEAIYDWAGESTPKVSGGLNTNVSWKNLSLSLLFNFQLGGKMYDVGYSDLMTQPSGSASLTSNKHVDILNRWQKPGDVTNVPRIEDFADTNMNAGTSTRWLISSNMLELASATLSYDLPKQWLEKVSMQGLRVYASGENLFLLTKRKGIFPRSNIFSGYSGNADVYLPARVFTFGLNLTF</sequence>
<dbReference type="InterPro" id="IPR012910">
    <property type="entry name" value="Plug_dom"/>
</dbReference>
<dbReference type="SUPFAM" id="SSF56935">
    <property type="entry name" value="Porins"/>
    <property type="match status" value="1"/>
</dbReference>
<keyword evidence="3 8" id="KW-1134">Transmembrane beta strand</keyword>
<dbReference type="Pfam" id="PF13715">
    <property type="entry name" value="CarbopepD_reg_2"/>
    <property type="match status" value="1"/>
</dbReference>
<dbReference type="Gene3D" id="2.60.40.1120">
    <property type="entry name" value="Carboxypeptidase-like, regulatory domain"/>
    <property type="match status" value="1"/>
</dbReference>
<dbReference type="FunFam" id="2.170.130.10:FF:000003">
    <property type="entry name" value="SusC/RagA family TonB-linked outer membrane protein"/>
    <property type="match status" value="1"/>
</dbReference>
<keyword evidence="7 8" id="KW-0998">Cell outer membrane</keyword>
<dbReference type="PROSITE" id="PS52016">
    <property type="entry name" value="TONB_DEPENDENT_REC_3"/>
    <property type="match status" value="1"/>
</dbReference>
<dbReference type="GO" id="GO:0009279">
    <property type="term" value="C:cell outer membrane"/>
    <property type="evidence" value="ECO:0007669"/>
    <property type="project" value="UniProtKB-SubCell"/>
</dbReference>
<dbReference type="RefSeq" id="WP_008779179.1">
    <property type="nucleotide sequence ID" value="NZ_CP040468.1"/>
</dbReference>
<evidence type="ECO:0000256" key="5">
    <source>
        <dbReference type="ARBA" id="ARBA00023077"/>
    </source>
</evidence>
<dbReference type="InterPro" id="IPR036942">
    <property type="entry name" value="Beta-barrel_TonB_sf"/>
</dbReference>
<evidence type="ECO:0000256" key="9">
    <source>
        <dbReference type="RuleBase" id="RU003357"/>
    </source>
</evidence>
<dbReference type="InterPro" id="IPR023997">
    <property type="entry name" value="TonB-dep_OMP_SusC/RagA_CS"/>
</dbReference>
<evidence type="ECO:0000313" key="15">
    <source>
        <dbReference type="Proteomes" id="UP000095591"/>
    </source>
</evidence>
<dbReference type="EMBL" id="CYXP01000002">
    <property type="protein sequence ID" value="CUM95804.1"/>
    <property type="molecule type" value="Genomic_DNA"/>
</dbReference>